<dbReference type="PANTHER" id="PTHR48475:SF2">
    <property type="entry name" value="RIBONUCLEASE H"/>
    <property type="match status" value="1"/>
</dbReference>
<organism evidence="2">
    <name type="scientific">Sesamum radiatum</name>
    <name type="common">Black benniseed</name>
    <dbReference type="NCBI Taxonomy" id="300843"/>
    <lineage>
        <taxon>Eukaryota</taxon>
        <taxon>Viridiplantae</taxon>
        <taxon>Streptophyta</taxon>
        <taxon>Embryophyta</taxon>
        <taxon>Tracheophyta</taxon>
        <taxon>Spermatophyta</taxon>
        <taxon>Magnoliopsida</taxon>
        <taxon>eudicotyledons</taxon>
        <taxon>Gunneridae</taxon>
        <taxon>Pentapetalae</taxon>
        <taxon>asterids</taxon>
        <taxon>lamiids</taxon>
        <taxon>Lamiales</taxon>
        <taxon>Pedaliaceae</taxon>
        <taxon>Sesamum</taxon>
    </lineage>
</organism>
<evidence type="ECO:0000313" key="2">
    <source>
        <dbReference type="EMBL" id="KAL0336394.1"/>
    </source>
</evidence>
<dbReference type="PROSITE" id="PS50879">
    <property type="entry name" value="RNASE_H_1"/>
    <property type="match status" value="1"/>
</dbReference>
<dbReference type="InterPro" id="IPR036397">
    <property type="entry name" value="RNaseH_sf"/>
</dbReference>
<reference evidence="2" key="1">
    <citation type="submission" date="2020-06" db="EMBL/GenBank/DDBJ databases">
        <authorList>
            <person name="Li T."/>
            <person name="Hu X."/>
            <person name="Zhang T."/>
            <person name="Song X."/>
            <person name="Zhang H."/>
            <person name="Dai N."/>
            <person name="Sheng W."/>
            <person name="Hou X."/>
            <person name="Wei L."/>
        </authorList>
    </citation>
    <scope>NUCLEOTIDE SEQUENCE</scope>
    <source>
        <strain evidence="2">G02</strain>
        <tissue evidence="2">Leaf</tissue>
    </source>
</reference>
<proteinExistence type="predicted"/>
<comment type="caution">
    <text evidence="2">The sequence shown here is derived from an EMBL/GenBank/DDBJ whole genome shotgun (WGS) entry which is preliminary data.</text>
</comment>
<dbReference type="InterPro" id="IPR002156">
    <property type="entry name" value="RNaseH_domain"/>
</dbReference>
<dbReference type="GO" id="GO:0003676">
    <property type="term" value="F:nucleic acid binding"/>
    <property type="evidence" value="ECO:0007669"/>
    <property type="project" value="InterPro"/>
</dbReference>
<dbReference type="SUPFAM" id="SSF53098">
    <property type="entry name" value="Ribonuclease H-like"/>
    <property type="match status" value="1"/>
</dbReference>
<dbReference type="Gene3D" id="3.30.420.10">
    <property type="entry name" value="Ribonuclease H-like superfamily/Ribonuclease H"/>
    <property type="match status" value="1"/>
</dbReference>
<dbReference type="InterPro" id="IPR012337">
    <property type="entry name" value="RNaseH-like_sf"/>
</dbReference>
<feature type="domain" description="RNase H type-1" evidence="1">
    <location>
        <begin position="1"/>
        <end position="58"/>
    </location>
</feature>
<gene>
    <name evidence="2" type="ORF">Sradi_4851300</name>
</gene>
<dbReference type="PANTHER" id="PTHR48475">
    <property type="entry name" value="RIBONUCLEASE H"/>
    <property type="match status" value="1"/>
</dbReference>
<name>A0AAW2MYE6_SESRA</name>
<protein>
    <recommendedName>
        <fullName evidence="1">RNase H type-1 domain-containing protein</fullName>
    </recommendedName>
</protein>
<dbReference type="GO" id="GO:0004523">
    <property type="term" value="F:RNA-DNA hybrid ribonuclease activity"/>
    <property type="evidence" value="ECO:0007669"/>
    <property type="project" value="InterPro"/>
</dbReference>
<reference evidence="2" key="2">
    <citation type="journal article" date="2024" name="Plant">
        <title>Genomic evolution and insights into agronomic trait innovations of Sesamum species.</title>
        <authorList>
            <person name="Miao H."/>
            <person name="Wang L."/>
            <person name="Qu L."/>
            <person name="Liu H."/>
            <person name="Sun Y."/>
            <person name="Le M."/>
            <person name="Wang Q."/>
            <person name="Wei S."/>
            <person name="Zheng Y."/>
            <person name="Lin W."/>
            <person name="Duan Y."/>
            <person name="Cao H."/>
            <person name="Xiong S."/>
            <person name="Wang X."/>
            <person name="Wei L."/>
            <person name="Li C."/>
            <person name="Ma Q."/>
            <person name="Ju M."/>
            <person name="Zhao R."/>
            <person name="Li G."/>
            <person name="Mu C."/>
            <person name="Tian Q."/>
            <person name="Mei H."/>
            <person name="Zhang T."/>
            <person name="Gao T."/>
            <person name="Zhang H."/>
        </authorList>
    </citation>
    <scope>NUCLEOTIDE SEQUENCE</scope>
    <source>
        <strain evidence="2">G02</strain>
    </source>
</reference>
<sequence>MGSGAGIVLESPQGDKFEYAIKLEYPLSNNKAEYGAFLVGKELALVAEAKRIIIYSDS</sequence>
<dbReference type="AlphaFoldDB" id="A0AAW2MYE6"/>
<accession>A0AAW2MYE6</accession>
<dbReference type="EMBL" id="JACGWJ010000021">
    <property type="protein sequence ID" value="KAL0336394.1"/>
    <property type="molecule type" value="Genomic_DNA"/>
</dbReference>
<evidence type="ECO:0000259" key="1">
    <source>
        <dbReference type="PROSITE" id="PS50879"/>
    </source>
</evidence>